<feature type="compositionally biased region" description="Polar residues" evidence="1">
    <location>
        <begin position="273"/>
        <end position="283"/>
    </location>
</feature>
<feature type="compositionally biased region" description="Polar residues" evidence="1">
    <location>
        <begin position="251"/>
        <end position="262"/>
    </location>
</feature>
<dbReference type="OrthoDB" id="3946545at2759"/>
<gene>
    <name evidence="2" type="ORF">BU26DRAFT_83457</name>
</gene>
<dbReference type="RefSeq" id="XP_033679657.1">
    <property type="nucleotide sequence ID" value="XM_033836391.1"/>
</dbReference>
<accession>A0A6A6I523</accession>
<feature type="compositionally biased region" description="Low complexity" evidence="1">
    <location>
        <begin position="165"/>
        <end position="175"/>
    </location>
</feature>
<reference evidence="2" key="1">
    <citation type="journal article" date="2020" name="Stud. Mycol.">
        <title>101 Dothideomycetes genomes: a test case for predicting lifestyles and emergence of pathogens.</title>
        <authorList>
            <person name="Haridas S."/>
            <person name="Albert R."/>
            <person name="Binder M."/>
            <person name="Bloem J."/>
            <person name="Labutti K."/>
            <person name="Salamov A."/>
            <person name="Andreopoulos B."/>
            <person name="Baker S."/>
            <person name="Barry K."/>
            <person name="Bills G."/>
            <person name="Bluhm B."/>
            <person name="Cannon C."/>
            <person name="Castanera R."/>
            <person name="Culley D."/>
            <person name="Daum C."/>
            <person name="Ezra D."/>
            <person name="Gonzalez J."/>
            <person name="Henrissat B."/>
            <person name="Kuo A."/>
            <person name="Liang C."/>
            <person name="Lipzen A."/>
            <person name="Lutzoni F."/>
            <person name="Magnuson J."/>
            <person name="Mondo S."/>
            <person name="Nolan M."/>
            <person name="Ohm R."/>
            <person name="Pangilinan J."/>
            <person name="Park H.-J."/>
            <person name="Ramirez L."/>
            <person name="Alfaro M."/>
            <person name="Sun H."/>
            <person name="Tritt A."/>
            <person name="Yoshinaga Y."/>
            <person name="Zwiers L.-H."/>
            <person name="Turgeon B."/>
            <person name="Goodwin S."/>
            <person name="Spatafora J."/>
            <person name="Crous P."/>
            <person name="Grigoriev I."/>
        </authorList>
    </citation>
    <scope>NUCLEOTIDE SEQUENCE</scope>
    <source>
        <strain evidence="2">CBS 122368</strain>
    </source>
</reference>
<organism evidence="2 3">
    <name type="scientific">Trematosphaeria pertusa</name>
    <dbReference type="NCBI Taxonomy" id="390896"/>
    <lineage>
        <taxon>Eukaryota</taxon>
        <taxon>Fungi</taxon>
        <taxon>Dikarya</taxon>
        <taxon>Ascomycota</taxon>
        <taxon>Pezizomycotina</taxon>
        <taxon>Dothideomycetes</taxon>
        <taxon>Pleosporomycetidae</taxon>
        <taxon>Pleosporales</taxon>
        <taxon>Massarineae</taxon>
        <taxon>Trematosphaeriaceae</taxon>
        <taxon>Trematosphaeria</taxon>
    </lineage>
</organism>
<evidence type="ECO:0000313" key="2">
    <source>
        <dbReference type="EMBL" id="KAF2244653.1"/>
    </source>
</evidence>
<feature type="compositionally biased region" description="Basic and acidic residues" evidence="1">
    <location>
        <begin position="155"/>
        <end position="164"/>
    </location>
</feature>
<feature type="region of interest" description="Disordered" evidence="1">
    <location>
        <begin position="144"/>
        <end position="179"/>
    </location>
</feature>
<name>A0A6A6I523_9PLEO</name>
<evidence type="ECO:0000313" key="3">
    <source>
        <dbReference type="Proteomes" id="UP000800094"/>
    </source>
</evidence>
<protein>
    <submittedName>
        <fullName evidence="2">Uncharacterized protein</fullName>
    </submittedName>
</protein>
<feature type="compositionally biased region" description="Basic and acidic residues" evidence="1">
    <location>
        <begin position="208"/>
        <end position="220"/>
    </location>
</feature>
<keyword evidence="3" id="KW-1185">Reference proteome</keyword>
<dbReference type="Proteomes" id="UP000800094">
    <property type="component" value="Unassembled WGS sequence"/>
</dbReference>
<dbReference type="AlphaFoldDB" id="A0A6A6I523"/>
<proteinExistence type="predicted"/>
<evidence type="ECO:0000256" key="1">
    <source>
        <dbReference type="SAM" id="MobiDB-lite"/>
    </source>
</evidence>
<dbReference type="EMBL" id="ML987202">
    <property type="protein sequence ID" value="KAF2244653.1"/>
    <property type="molecule type" value="Genomic_DNA"/>
</dbReference>
<dbReference type="GeneID" id="54589721"/>
<feature type="region of interest" description="Disordered" evidence="1">
    <location>
        <begin position="207"/>
        <end position="283"/>
    </location>
</feature>
<sequence length="417" mass="45452">MSSGRLARSRLSRVAVQLAKAHHPASAAGSEDAAFDIFLHFIALQLLASCYTLLPASSAEGVPLLQQRKGSRLVTALRLHSYRRFSPAAGYHAREPSETLAWPGLYSGPSLEDQAAEIATRQRRLKRRSLEVLQNLPFPRQAELATDASQWSDGPADRCNDGRVSRGSVASSSSSDEGLISRLICQPSASKEPGRKTHFLFLHHFRGKEKSHAQQRDKAKSPAARPRPTPLQRLTSHAVFKMPSSLRLRHTQSAPRTPSSGATPEPTMRNTRRNSSNPTIGNAMSYNFEIPEIRRLSASTAAGNSQALVHVCGKGNLIASEEYLLDSRLRSLDPDRMILTGQLSLHGVEPPTGVSPLDSTETLIPSVRARRSDCFATALPAMEEEKEGNTEGSTARTTVLTTSASAGVWWARRSKVL</sequence>